<reference evidence="2 3" key="1">
    <citation type="journal article" date="2021" name="Commun. Biol.">
        <title>The genome of Shorea leprosula (Dipterocarpaceae) highlights the ecological relevance of drought in aseasonal tropical rainforests.</title>
        <authorList>
            <person name="Ng K.K.S."/>
            <person name="Kobayashi M.J."/>
            <person name="Fawcett J.A."/>
            <person name="Hatakeyama M."/>
            <person name="Paape T."/>
            <person name="Ng C.H."/>
            <person name="Ang C.C."/>
            <person name="Tnah L.H."/>
            <person name="Lee C.T."/>
            <person name="Nishiyama T."/>
            <person name="Sese J."/>
            <person name="O'Brien M.J."/>
            <person name="Copetti D."/>
            <person name="Mohd Noor M.I."/>
            <person name="Ong R.C."/>
            <person name="Putra M."/>
            <person name="Sireger I.Z."/>
            <person name="Indrioko S."/>
            <person name="Kosugi Y."/>
            <person name="Izuno A."/>
            <person name="Isagi Y."/>
            <person name="Lee S.L."/>
            <person name="Shimizu K.K."/>
        </authorList>
    </citation>
    <scope>NUCLEOTIDE SEQUENCE [LARGE SCALE GENOMIC DNA]</scope>
    <source>
        <strain evidence="2">214</strain>
    </source>
</reference>
<dbReference type="Proteomes" id="UP001054252">
    <property type="component" value="Unassembled WGS sequence"/>
</dbReference>
<evidence type="ECO:0000313" key="3">
    <source>
        <dbReference type="Proteomes" id="UP001054252"/>
    </source>
</evidence>
<feature type="region of interest" description="Disordered" evidence="1">
    <location>
        <begin position="80"/>
        <end position="121"/>
    </location>
</feature>
<comment type="caution">
    <text evidence="2">The sequence shown here is derived from an EMBL/GenBank/DDBJ whole genome shotgun (WGS) entry which is preliminary data.</text>
</comment>
<dbReference type="EMBL" id="BPVZ01000024">
    <property type="protein sequence ID" value="GKV05665.1"/>
    <property type="molecule type" value="Genomic_DNA"/>
</dbReference>
<accession>A0AAV5IYM0</accession>
<evidence type="ECO:0000313" key="2">
    <source>
        <dbReference type="EMBL" id="GKV05665.1"/>
    </source>
</evidence>
<sequence length="248" mass="28831">MADMSIIEAMDRLWFHRIILFSEPISQDVPKTLKPHNNLSSPTSSISVLSLPEAEILEPVSLLEVDMNFMNSSLLQFKDDSNKEDEVNEIKEKNRPWRTHSNSSSPTQKRPKNFRYSGSGNTETTLSKSITFRRLRDLEFEEVKGFMDLGFIFKKEHLNPRMMSVIPGLQRLNKNNTEEQARKDEDDTEQDQDKRSVTRPYLSEAWPIKRPNSPLLNLKHPRVFAGSDMKKHLRFWARAVASEIRQES</sequence>
<evidence type="ECO:0000256" key="1">
    <source>
        <dbReference type="SAM" id="MobiDB-lite"/>
    </source>
</evidence>
<feature type="compositionally biased region" description="Basic and acidic residues" evidence="1">
    <location>
        <begin position="80"/>
        <end position="95"/>
    </location>
</feature>
<proteinExistence type="predicted"/>
<protein>
    <submittedName>
        <fullName evidence="2">Uncharacterized protein</fullName>
    </submittedName>
</protein>
<gene>
    <name evidence="2" type="ORF">SLEP1_g17652</name>
</gene>
<feature type="compositionally biased region" description="Basic and acidic residues" evidence="1">
    <location>
        <begin position="176"/>
        <end position="196"/>
    </location>
</feature>
<organism evidence="2 3">
    <name type="scientific">Rubroshorea leprosula</name>
    <dbReference type="NCBI Taxonomy" id="152421"/>
    <lineage>
        <taxon>Eukaryota</taxon>
        <taxon>Viridiplantae</taxon>
        <taxon>Streptophyta</taxon>
        <taxon>Embryophyta</taxon>
        <taxon>Tracheophyta</taxon>
        <taxon>Spermatophyta</taxon>
        <taxon>Magnoliopsida</taxon>
        <taxon>eudicotyledons</taxon>
        <taxon>Gunneridae</taxon>
        <taxon>Pentapetalae</taxon>
        <taxon>rosids</taxon>
        <taxon>malvids</taxon>
        <taxon>Malvales</taxon>
        <taxon>Dipterocarpaceae</taxon>
        <taxon>Rubroshorea</taxon>
    </lineage>
</organism>
<dbReference type="PANTHER" id="PTHR33785:SF2">
    <property type="entry name" value="DUF1685 DOMAIN-CONTAINING PROTEIN"/>
    <property type="match status" value="1"/>
</dbReference>
<feature type="compositionally biased region" description="Polar residues" evidence="1">
    <location>
        <begin position="99"/>
        <end position="108"/>
    </location>
</feature>
<keyword evidence="3" id="KW-1185">Reference proteome</keyword>
<feature type="region of interest" description="Disordered" evidence="1">
    <location>
        <begin position="169"/>
        <end position="217"/>
    </location>
</feature>
<name>A0AAV5IYM0_9ROSI</name>
<dbReference type="PANTHER" id="PTHR33785">
    <property type="entry name" value="OS06G0550800 PROTEIN"/>
    <property type="match status" value="1"/>
</dbReference>
<dbReference type="AlphaFoldDB" id="A0AAV5IYM0"/>